<evidence type="ECO:0000256" key="7">
    <source>
        <dbReference type="ARBA" id="ARBA00022798"/>
    </source>
</evidence>
<gene>
    <name evidence="13" type="ORF">Rhow_007828</name>
</gene>
<dbReference type="Proteomes" id="UP000287519">
    <property type="component" value="Unassembled WGS sequence"/>
</dbReference>
<evidence type="ECO:0000313" key="13">
    <source>
        <dbReference type="EMBL" id="GCE43598.1"/>
    </source>
</evidence>
<dbReference type="GO" id="GO:0005886">
    <property type="term" value="C:plasma membrane"/>
    <property type="evidence" value="ECO:0007669"/>
    <property type="project" value="TreeGrafter"/>
</dbReference>
<feature type="domain" description="O-acyltransferase WSD1 C-terminal" evidence="12">
    <location>
        <begin position="306"/>
        <end position="448"/>
    </location>
</feature>
<comment type="pathway">
    <text evidence="1">Glycerolipid metabolism; triacylglycerol biosynthesis.</text>
</comment>
<dbReference type="InterPro" id="IPR045034">
    <property type="entry name" value="O-acyltransferase_WSD1-like"/>
</dbReference>
<dbReference type="GO" id="GO:0006071">
    <property type="term" value="P:glycerol metabolic process"/>
    <property type="evidence" value="ECO:0007669"/>
    <property type="project" value="UniProtKB-KW"/>
</dbReference>
<dbReference type="Pfam" id="PF06974">
    <property type="entry name" value="WS_DGAT_C"/>
    <property type="match status" value="1"/>
</dbReference>
<accession>A0A402CJ51</accession>
<dbReference type="PANTHER" id="PTHR31650">
    <property type="entry name" value="O-ACYLTRANSFERASE (WSD1-LIKE) FAMILY PROTEIN"/>
    <property type="match status" value="1"/>
</dbReference>
<comment type="similarity">
    <text evidence="3">Belongs to the long-chain O-acyltransferase family.</text>
</comment>
<dbReference type="GO" id="GO:0001666">
    <property type="term" value="P:response to hypoxia"/>
    <property type="evidence" value="ECO:0007669"/>
    <property type="project" value="TreeGrafter"/>
</dbReference>
<evidence type="ECO:0000259" key="12">
    <source>
        <dbReference type="Pfam" id="PF06974"/>
    </source>
</evidence>
<comment type="catalytic activity">
    <reaction evidence="10">
        <text>an acyl-CoA + a 1,2-diacyl-sn-glycerol = a triacyl-sn-glycerol + CoA</text>
        <dbReference type="Rhea" id="RHEA:10868"/>
        <dbReference type="ChEBI" id="CHEBI:17815"/>
        <dbReference type="ChEBI" id="CHEBI:57287"/>
        <dbReference type="ChEBI" id="CHEBI:58342"/>
        <dbReference type="ChEBI" id="CHEBI:64615"/>
        <dbReference type="EC" id="2.3.1.20"/>
    </reaction>
</comment>
<comment type="pathway">
    <text evidence="2">Lipid metabolism.</text>
</comment>
<reference evidence="13 14" key="1">
    <citation type="submission" date="2018-11" db="EMBL/GenBank/DDBJ databases">
        <title>Microbial catabolism of amino acid.</title>
        <authorList>
            <person name="Hibi M."/>
            <person name="Ogawa J."/>
        </authorList>
    </citation>
    <scope>NUCLEOTIDE SEQUENCE [LARGE SCALE GENOMIC DNA]</scope>
    <source>
        <strain evidence="13 14">C31-06</strain>
    </source>
</reference>
<name>A0A402CJ51_RHOWR</name>
<dbReference type="Pfam" id="PF03007">
    <property type="entry name" value="WS_DGAT_cat"/>
    <property type="match status" value="1"/>
</dbReference>
<evidence type="ECO:0000256" key="9">
    <source>
        <dbReference type="ARBA" id="ARBA00023315"/>
    </source>
</evidence>
<evidence type="ECO:0000313" key="14">
    <source>
        <dbReference type="Proteomes" id="UP000287519"/>
    </source>
</evidence>
<dbReference type="GO" id="GO:0051701">
    <property type="term" value="P:biological process involved in interaction with host"/>
    <property type="evidence" value="ECO:0007669"/>
    <property type="project" value="TreeGrafter"/>
</dbReference>
<evidence type="ECO:0000256" key="3">
    <source>
        <dbReference type="ARBA" id="ARBA00009587"/>
    </source>
</evidence>
<evidence type="ECO:0000256" key="2">
    <source>
        <dbReference type="ARBA" id="ARBA00005189"/>
    </source>
</evidence>
<keyword evidence="9" id="KW-0012">Acyltransferase</keyword>
<dbReference type="AlphaFoldDB" id="A0A402CJ51"/>
<keyword evidence="6" id="KW-0808">Transferase</keyword>
<evidence type="ECO:0000259" key="11">
    <source>
        <dbReference type="Pfam" id="PF03007"/>
    </source>
</evidence>
<feature type="domain" description="O-acyltransferase WSD1-like N-terminal" evidence="11">
    <location>
        <begin position="35"/>
        <end position="215"/>
    </location>
</feature>
<dbReference type="GO" id="GO:0019432">
    <property type="term" value="P:triglyceride biosynthetic process"/>
    <property type="evidence" value="ECO:0007669"/>
    <property type="project" value="UniProtKB-UniPathway"/>
</dbReference>
<dbReference type="UniPathway" id="UPA00282"/>
<keyword evidence="14" id="KW-1185">Reference proteome</keyword>
<dbReference type="InterPro" id="IPR004255">
    <property type="entry name" value="O-acyltransferase_WSD1_N"/>
</dbReference>
<evidence type="ECO:0000256" key="4">
    <source>
        <dbReference type="ARBA" id="ARBA00013244"/>
    </source>
</evidence>
<evidence type="ECO:0000256" key="10">
    <source>
        <dbReference type="ARBA" id="ARBA00048109"/>
    </source>
</evidence>
<dbReference type="Gene3D" id="3.30.559.10">
    <property type="entry name" value="Chloramphenicol acetyltransferase-like domain"/>
    <property type="match status" value="1"/>
</dbReference>
<keyword evidence="7" id="KW-0319">Glycerol metabolism</keyword>
<evidence type="ECO:0000256" key="1">
    <source>
        <dbReference type="ARBA" id="ARBA00004771"/>
    </source>
</evidence>
<comment type="caution">
    <text evidence="13">The sequence shown here is derived from an EMBL/GenBank/DDBJ whole genome shotgun (WGS) entry which is preliminary data.</text>
</comment>
<dbReference type="PANTHER" id="PTHR31650:SF1">
    <property type="entry name" value="WAX ESTER SYNTHASE_DIACYLGLYCEROL ACYLTRANSFERASE 4-RELATED"/>
    <property type="match status" value="1"/>
</dbReference>
<proteinExistence type="inferred from homology"/>
<dbReference type="InterPro" id="IPR009721">
    <property type="entry name" value="O-acyltransferase_WSD1_C"/>
</dbReference>
<sequence>MTSGGRSQSRAQFLVRRRADPNRLVEVTREDPDRLSADDAHILGLESAVISGHTLKLVVLEPSPGPLDLGALRTAVAERLSSEPRATQRIDASGPEPRWTAAIAFDISDHIRRREEPCATRADLWRAVSTLMSEHLDHERPLWTFDLIGPLDDGREAIAVRIHHAMADGIGAVRFLHDVLWDRHAEPAPHGSRPGVRADSGQRSRVDEVLRLPAAVHRELGHRGSRSPFDRPISAARELAFTVAPLSELKAIGASRPTRATVNDVLLGIVAGGLRSWLSAGDAALPRLRAQVPVSLHHRSEGAEVGNRDSFLNIDLPLAEADPLIRLDRISAETSKRKHLDDADELFDLFHALGRVKRVGAAVQRLAGSAREFSLAISNVPGPRVPVSVSGRRVERLFSSSEPAVHHALRISAISCAGIVGIGLCTDPEALPDVARLAVAMEDAYAELRDAASTP</sequence>
<organism evidence="13 14">
    <name type="scientific">Rhodococcus wratislaviensis</name>
    <name type="common">Tsukamurella wratislaviensis</name>
    <dbReference type="NCBI Taxonomy" id="44752"/>
    <lineage>
        <taxon>Bacteria</taxon>
        <taxon>Bacillati</taxon>
        <taxon>Actinomycetota</taxon>
        <taxon>Actinomycetes</taxon>
        <taxon>Mycobacteriales</taxon>
        <taxon>Nocardiaceae</taxon>
        <taxon>Rhodococcus</taxon>
    </lineage>
</organism>
<evidence type="ECO:0000256" key="8">
    <source>
        <dbReference type="ARBA" id="ARBA00023098"/>
    </source>
</evidence>
<keyword evidence="8" id="KW-0443">Lipid metabolism</keyword>
<dbReference type="SUPFAM" id="SSF52777">
    <property type="entry name" value="CoA-dependent acyltransferases"/>
    <property type="match status" value="1"/>
</dbReference>
<dbReference type="InterPro" id="IPR023213">
    <property type="entry name" value="CAT-like_dom_sf"/>
</dbReference>
<protein>
    <recommendedName>
        <fullName evidence="4">diacylglycerol O-acyltransferase</fullName>
        <ecNumber evidence="4">2.3.1.20</ecNumber>
    </recommendedName>
</protein>
<dbReference type="GO" id="GO:0071731">
    <property type="term" value="P:response to nitric oxide"/>
    <property type="evidence" value="ECO:0007669"/>
    <property type="project" value="TreeGrafter"/>
</dbReference>
<evidence type="ECO:0000256" key="5">
    <source>
        <dbReference type="ARBA" id="ARBA00022516"/>
    </source>
</evidence>
<dbReference type="EMBL" id="BHYM01000079">
    <property type="protein sequence ID" value="GCE43598.1"/>
    <property type="molecule type" value="Genomic_DNA"/>
</dbReference>
<keyword evidence="5" id="KW-0444">Lipid biosynthesis</keyword>
<evidence type="ECO:0000256" key="6">
    <source>
        <dbReference type="ARBA" id="ARBA00022679"/>
    </source>
</evidence>
<dbReference type="GO" id="GO:0004144">
    <property type="term" value="F:diacylglycerol O-acyltransferase activity"/>
    <property type="evidence" value="ECO:0007669"/>
    <property type="project" value="UniProtKB-EC"/>
</dbReference>
<dbReference type="EC" id="2.3.1.20" evidence="4"/>